<feature type="active site" description="Nucleophile; for glutaminase activity" evidence="7">
    <location>
        <position position="181"/>
    </location>
</feature>
<dbReference type="InterPro" id="IPR022310">
    <property type="entry name" value="NAD/GMP_synthase"/>
</dbReference>
<dbReference type="InterPro" id="IPR014445">
    <property type="entry name" value="Gln-dep_NAD_synthase"/>
</dbReference>
<keyword evidence="4 7" id="KW-0547">Nucleotide-binding</keyword>
<dbReference type="Proteomes" id="UP001596977">
    <property type="component" value="Unassembled WGS sequence"/>
</dbReference>
<dbReference type="PANTHER" id="PTHR23090">
    <property type="entry name" value="NH 3 /GLUTAMINE-DEPENDENT NAD + SYNTHETASE"/>
    <property type="match status" value="1"/>
</dbReference>
<evidence type="ECO:0000313" key="13">
    <source>
        <dbReference type="Proteomes" id="UP001596977"/>
    </source>
</evidence>
<dbReference type="NCBIfam" id="NF002730">
    <property type="entry name" value="PRK02628.1"/>
    <property type="match status" value="1"/>
</dbReference>
<feature type="binding site" evidence="7">
    <location>
        <position position="461"/>
    </location>
    <ligand>
        <name>deamido-NAD(+)</name>
        <dbReference type="ChEBI" id="CHEBI:58437"/>
        <note>ligand shared between two neighboring subunits</note>
    </ligand>
</feature>
<dbReference type="Gene3D" id="3.40.50.620">
    <property type="entry name" value="HUPs"/>
    <property type="match status" value="1"/>
</dbReference>
<evidence type="ECO:0000256" key="4">
    <source>
        <dbReference type="ARBA" id="ARBA00022741"/>
    </source>
</evidence>
<feature type="binding site" evidence="7">
    <location>
        <position position="214"/>
    </location>
    <ligand>
        <name>L-glutamine</name>
        <dbReference type="ChEBI" id="CHEBI:58359"/>
    </ligand>
</feature>
<dbReference type="SUPFAM" id="SSF56317">
    <property type="entry name" value="Carbon-nitrogen hydrolase"/>
    <property type="match status" value="1"/>
</dbReference>
<evidence type="ECO:0000256" key="2">
    <source>
        <dbReference type="ARBA" id="ARBA00007145"/>
    </source>
</evidence>
<name>A0ABW3HAM1_9SPHN</name>
<feature type="active site" description="Proton acceptor; for glutaminase activity" evidence="7">
    <location>
        <position position="56"/>
    </location>
</feature>
<evidence type="ECO:0000256" key="6">
    <source>
        <dbReference type="ARBA" id="ARBA00023027"/>
    </source>
</evidence>
<feature type="binding site" evidence="7">
    <location>
        <position position="485"/>
    </location>
    <ligand>
        <name>ATP</name>
        <dbReference type="ChEBI" id="CHEBI:30616"/>
    </ligand>
</feature>
<keyword evidence="6 7" id="KW-0520">NAD</keyword>
<dbReference type="EC" id="6.3.5.1" evidence="7 8"/>
<comment type="similarity">
    <text evidence="9">Belongs to the NAD synthetase family.</text>
</comment>
<evidence type="ECO:0000256" key="5">
    <source>
        <dbReference type="ARBA" id="ARBA00022840"/>
    </source>
</evidence>
<dbReference type="RefSeq" id="WP_264946484.1">
    <property type="nucleotide sequence ID" value="NZ_JAPDRA010000014.1"/>
</dbReference>
<feature type="domain" description="CN hydrolase" evidence="11">
    <location>
        <begin position="16"/>
        <end position="281"/>
    </location>
</feature>
<evidence type="ECO:0000256" key="9">
    <source>
        <dbReference type="RuleBase" id="RU003811"/>
    </source>
</evidence>
<feature type="binding site" evidence="7">
    <location>
        <position position="208"/>
    </location>
    <ligand>
        <name>L-glutamine</name>
        <dbReference type="ChEBI" id="CHEBI:58359"/>
    </ligand>
</feature>
<evidence type="ECO:0000256" key="7">
    <source>
        <dbReference type="HAMAP-Rule" id="MF_02090"/>
    </source>
</evidence>
<dbReference type="InterPro" id="IPR041856">
    <property type="entry name" value="NAD+_synth_C"/>
</dbReference>
<dbReference type="CDD" id="cd00553">
    <property type="entry name" value="NAD_synthase"/>
    <property type="match status" value="1"/>
</dbReference>
<dbReference type="InterPro" id="IPR003694">
    <property type="entry name" value="NAD_synthase"/>
</dbReference>
<gene>
    <name evidence="7" type="primary">nadE</name>
    <name evidence="12" type="ORF">ACFQ1E_19515</name>
</gene>
<protein>
    <recommendedName>
        <fullName evidence="7 8">Glutamine-dependent NAD(+) synthetase</fullName>
        <ecNumber evidence="7 8">6.3.5.1</ecNumber>
    </recommendedName>
    <alternativeName>
        <fullName evidence="7 8">NAD(+) synthase [glutamine-hydrolyzing]</fullName>
    </alternativeName>
</protein>
<proteinExistence type="inferred from homology"/>
<feature type="region of interest" description="Disordered" evidence="10">
    <location>
        <begin position="654"/>
        <end position="683"/>
    </location>
</feature>
<dbReference type="SUPFAM" id="SSF52402">
    <property type="entry name" value="Adenine nucleotide alpha hydrolases-like"/>
    <property type="match status" value="1"/>
</dbReference>
<comment type="pathway">
    <text evidence="1 7 8">Cofactor biosynthesis; NAD(+) biosynthesis; NAD(+) from deamido-NAD(+) (L-Gln route): step 1/1.</text>
</comment>
<dbReference type="EMBL" id="JBHTJG010000014">
    <property type="protein sequence ID" value="MFD0948536.1"/>
    <property type="molecule type" value="Genomic_DNA"/>
</dbReference>
<dbReference type="Gene3D" id="1.10.10.1140">
    <property type="entry name" value="Glutamine-dependent NAD+ synthetase, C-terminal domain"/>
    <property type="match status" value="1"/>
</dbReference>
<keyword evidence="3 7" id="KW-0436">Ligase</keyword>
<dbReference type="Pfam" id="PF02540">
    <property type="entry name" value="NAD_synthase"/>
    <property type="match status" value="1"/>
</dbReference>
<dbReference type="PIRSF" id="PIRSF006630">
    <property type="entry name" value="NADS_GAT"/>
    <property type="match status" value="1"/>
</dbReference>
<dbReference type="CDD" id="cd07570">
    <property type="entry name" value="GAT_Gln-NAD-synth"/>
    <property type="match status" value="1"/>
</dbReference>
<comment type="catalytic activity">
    <reaction evidence="7 8">
        <text>deamido-NAD(+) + L-glutamine + ATP + H2O = L-glutamate + AMP + diphosphate + NAD(+) + H(+)</text>
        <dbReference type="Rhea" id="RHEA:24384"/>
        <dbReference type="ChEBI" id="CHEBI:15377"/>
        <dbReference type="ChEBI" id="CHEBI:15378"/>
        <dbReference type="ChEBI" id="CHEBI:29985"/>
        <dbReference type="ChEBI" id="CHEBI:30616"/>
        <dbReference type="ChEBI" id="CHEBI:33019"/>
        <dbReference type="ChEBI" id="CHEBI:57540"/>
        <dbReference type="ChEBI" id="CHEBI:58359"/>
        <dbReference type="ChEBI" id="CHEBI:58437"/>
        <dbReference type="ChEBI" id="CHEBI:456215"/>
        <dbReference type="EC" id="6.3.5.1"/>
    </reaction>
</comment>
<accession>A0ABW3HAM1</accession>
<dbReference type="PROSITE" id="PS50263">
    <property type="entry name" value="CN_HYDROLASE"/>
    <property type="match status" value="1"/>
</dbReference>
<dbReference type="GO" id="GO:0008795">
    <property type="term" value="F:NAD+ synthase activity"/>
    <property type="evidence" value="ECO:0007669"/>
    <property type="project" value="UniProtKB-EC"/>
</dbReference>
<feature type="binding site" evidence="7">
    <location>
        <position position="131"/>
    </location>
    <ligand>
        <name>L-glutamine</name>
        <dbReference type="ChEBI" id="CHEBI:58359"/>
    </ligand>
</feature>
<evidence type="ECO:0000256" key="10">
    <source>
        <dbReference type="SAM" id="MobiDB-lite"/>
    </source>
</evidence>
<dbReference type="NCBIfam" id="TIGR00552">
    <property type="entry name" value="nadE"/>
    <property type="match status" value="1"/>
</dbReference>
<dbReference type="InterPro" id="IPR014729">
    <property type="entry name" value="Rossmann-like_a/b/a_fold"/>
</dbReference>
<keyword evidence="5 7" id="KW-0067">ATP-binding</keyword>
<reference evidence="13" key="1">
    <citation type="journal article" date="2019" name="Int. J. Syst. Evol. Microbiol.">
        <title>The Global Catalogue of Microorganisms (GCM) 10K type strain sequencing project: providing services to taxonomists for standard genome sequencing and annotation.</title>
        <authorList>
            <consortium name="The Broad Institute Genomics Platform"/>
            <consortium name="The Broad Institute Genome Sequencing Center for Infectious Disease"/>
            <person name="Wu L."/>
            <person name="Ma J."/>
        </authorList>
    </citation>
    <scope>NUCLEOTIDE SEQUENCE [LARGE SCALE GENOMIC DNA]</scope>
    <source>
        <strain evidence="13">CCUG 62982</strain>
    </source>
</reference>
<evidence type="ECO:0000256" key="8">
    <source>
        <dbReference type="PIRNR" id="PIRNR006630"/>
    </source>
</evidence>
<keyword evidence="13" id="KW-1185">Reference proteome</keyword>
<feature type="binding site" evidence="7">
    <location>
        <position position="490"/>
    </location>
    <ligand>
        <name>deamido-NAD(+)</name>
        <dbReference type="ChEBI" id="CHEBI:58437"/>
        <note>ligand shared between two neighboring subunits</note>
    </ligand>
</feature>
<dbReference type="InterPro" id="IPR003010">
    <property type="entry name" value="C-N_Hydrolase"/>
</dbReference>
<evidence type="ECO:0000256" key="3">
    <source>
        <dbReference type="ARBA" id="ARBA00022598"/>
    </source>
</evidence>
<dbReference type="Gene3D" id="3.60.110.10">
    <property type="entry name" value="Carbon-nitrogen hydrolase"/>
    <property type="match status" value="1"/>
</dbReference>
<evidence type="ECO:0000256" key="1">
    <source>
        <dbReference type="ARBA" id="ARBA00005188"/>
    </source>
</evidence>
<dbReference type="InterPro" id="IPR036526">
    <property type="entry name" value="C-N_Hydrolase_sf"/>
</dbReference>
<sequence>MAKAHPFYSIHRHGMIRAGVCTPLATAGDPAANAAAAIALARQGDGEAADLLLFPELNLSSYAIDDLHLQDALLHATEKGLAEIAAASAGLRPLLLLGAALRRNGRVYNCAVAIHRGRILGVVPKSFLPNYREYYEKRWFAPGAGLTGLEIAVAGQTAPFGTDLIFAAADLPDFVVHAEICEDYWAPAPPSTLGALAGALVLCNLSASNITVGKARERALLCASQSVRTASAYLYSASGPGESTTDLAWDGQGEIWELGELLATSERFELTTEIIYADLDLERLRQERMRNGTFNDAAAAAGHPETRFRRIAFAHQPDYADVGLVRPLRRFPFVPNTPERLAEDCYEAFNIQVEGLRKRIAATGAKRLVIGISGGLDSTHALIVAAKAMDRLGRPRSEILGYTMPGFATGEETRANAWALMDAIGATGAEIDIRPAANQMLADMGHPYAKGEPVYDVTFENVQAGLRTDYLFRLANQHDGFVVGTGDLSEMALGWCTYGVGDQMSHYAVNTGVPKTLIQYLIRWTVRAGQFTGEAAAVLERILATEISPELVPAGADGKIQSTQDRIGPYELHDFFLHYTIRHGLRPSKIAFLAWHAWKDAGAGRWPLGFPEDARNQYDLTTIAKWLETFLFRFFQISQFKRSAIPNGPKVSAGGALSPRGDWRAPSDGEATPWIDELRGELP</sequence>
<dbReference type="PANTHER" id="PTHR23090:SF9">
    <property type="entry name" value="GLUTAMINE-DEPENDENT NAD(+) SYNTHETASE"/>
    <property type="match status" value="1"/>
</dbReference>
<dbReference type="Pfam" id="PF00795">
    <property type="entry name" value="CN_hydrolase"/>
    <property type="match status" value="1"/>
</dbReference>
<comment type="caution">
    <text evidence="12">The sequence shown here is derived from an EMBL/GenBank/DDBJ whole genome shotgun (WGS) entry which is preliminary data.</text>
</comment>
<organism evidence="12 13">
    <name type="scientific">Sphingomonas canadensis</name>
    <dbReference type="NCBI Taxonomy" id="1219257"/>
    <lineage>
        <taxon>Bacteria</taxon>
        <taxon>Pseudomonadati</taxon>
        <taxon>Pseudomonadota</taxon>
        <taxon>Alphaproteobacteria</taxon>
        <taxon>Sphingomonadales</taxon>
        <taxon>Sphingomonadaceae</taxon>
        <taxon>Sphingomonas</taxon>
    </lineage>
</organism>
<evidence type="ECO:0000259" key="11">
    <source>
        <dbReference type="PROSITE" id="PS50263"/>
    </source>
</evidence>
<evidence type="ECO:0000313" key="12">
    <source>
        <dbReference type="EMBL" id="MFD0948536.1"/>
    </source>
</evidence>
<comment type="similarity">
    <text evidence="2 7 8">In the C-terminal section; belongs to the NAD synthetase family.</text>
</comment>
<feature type="binding site" evidence="7">
    <location>
        <position position="641"/>
    </location>
    <ligand>
        <name>deamido-NAD(+)</name>
        <dbReference type="ChEBI" id="CHEBI:58437"/>
        <note>ligand shared between two neighboring subunits</note>
    </ligand>
</feature>
<feature type="binding site" evidence="7">
    <location>
        <begin position="495"/>
        <end position="498"/>
    </location>
    <ligand>
        <name>deamido-NAD(+)</name>
        <dbReference type="ChEBI" id="CHEBI:58437"/>
        <note>ligand shared between two neighboring subunits</note>
    </ligand>
</feature>
<dbReference type="HAMAP" id="MF_02090">
    <property type="entry name" value="NadE_glutamine_dep"/>
    <property type="match status" value="1"/>
</dbReference>
<feature type="active site" description="For glutaminase activity" evidence="7">
    <location>
        <position position="125"/>
    </location>
</feature>
<feature type="binding site" evidence="7">
    <location>
        <begin position="371"/>
        <end position="378"/>
    </location>
    <ligand>
        <name>ATP</name>
        <dbReference type="ChEBI" id="CHEBI:30616"/>
    </ligand>
</feature>
<comment type="function">
    <text evidence="7">Catalyzes the ATP-dependent amidation of deamido-NAD to form NAD. Uses L-glutamine as a nitrogen source.</text>
</comment>